<dbReference type="Proteomes" id="UP000886653">
    <property type="component" value="Unassembled WGS sequence"/>
</dbReference>
<gene>
    <name evidence="1" type="ORF">CROQUDRAFT_15899</name>
</gene>
<accession>A0A9P6NEJ4</accession>
<reference evidence="1" key="1">
    <citation type="submission" date="2013-11" db="EMBL/GenBank/DDBJ databases">
        <title>Genome sequence of the fusiform rust pathogen reveals effectors for host alternation and coevolution with pine.</title>
        <authorList>
            <consortium name="DOE Joint Genome Institute"/>
            <person name="Smith K."/>
            <person name="Pendleton A."/>
            <person name="Kubisiak T."/>
            <person name="Anderson C."/>
            <person name="Salamov A."/>
            <person name="Aerts A."/>
            <person name="Riley R."/>
            <person name="Clum A."/>
            <person name="Lindquist E."/>
            <person name="Ence D."/>
            <person name="Campbell M."/>
            <person name="Kronenberg Z."/>
            <person name="Feau N."/>
            <person name="Dhillon B."/>
            <person name="Hamelin R."/>
            <person name="Burleigh J."/>
            <person name="Smith J."/>
            <person name="Yandell M."/>
            <person name="Nelson C."/>
            <person name="Grigoriev I."/>
            <person name="Davis J."/>
        </authorList>
    </citation>
    <scope>NUCLEOTIDE SEQUENCE</scope>
    <source>
        <strain evidence="1">G11</strain>
    </source>
</reference>
<feature type="non-terminal residue" evidence="1">
    <location>
        <position position="1"/>
    </location>
</feature>
<proteinExistence type="predicted"/>
<sequence>ALDLLEKGQASSIFQLWSGCCPLRKYLHRIKVEQDPRCEHCKLVETPIHFIAYCKKFEQQRIFFGMELKKANVKVNTNSATAVFDNTATYPHLVKYIEGTRRFKHLKSY</sequence>
<feature type="non-terminal residue" evidence="1">
    <location>
        <position position="109"/>
    </location>
</feature>
<organism evidence="1 2">
    <name type="scientific">Cronartium quercuum f. sp. fusiforme G11</name>
    <dbReference type="NCBI Taxonomy" id="708437"/>
    <lineage>
        <taxon>Eukaryota</taxon>
        <taxon>Fungi</taxon>
        <taxon>Dikarya</taxon>
        <taxon>Basidiomycota</taxon>
        <taxon>Pucciniomycotina</taxon>
        <taxon>Pucciniomycetes</taxon>
        <taxon>Pucciniales</taxon>
        <taxon>Coleosporiaceae</taxon>
        <taxon>Cronartium</taxon>
    </lineage>
</organism>
<protein>
    <submittedName>
        <fullName evidence="1">Uncharacterized protein</fullName>
    </submittedName>
</protein>
<evidence type="ECO:0000313" key="2">
    <source>
        <dbReference type="Proteomes" id="UP000886653"/>
    </source>
</evidence>
<dbReference type="OrthoDB" id="2650954at2759"/>
<keyword evidence="2" id="KW-1185">Reference proteome</keyword>
<dbReference type="AlphaFoldDB" id="A0A9P6NEJ4"/>
<comment type="caution">
    <text evidence="1">The sequence shown here is derived from an EMBL/GenBank/DDBJ whole genome shotgun (WGS) entry which is preliminary data.</text>
</comment>
<evidence type="ECO:0000313" key="1">
    <source>
        <dbReference type="EMBL" id="KAG0145350.1"/>
    </source>
</evidence>
<name>A0A9P6NEJ4_9BASI</name>
<dbReference type="EMBL" id="MU167278">
    <property type="protein sequence ID" value="KAG0145350.1"/>
    <property type="molecule type" value="Genomic_DNA"/>
</dbReference>